<feature type="compositionally biased region" description="Low complexity" evidence="1">
    <location>
        <begin position="162"/>
        <end position="177"/>
    </location>
</feature>
<sequence length="377" mass="40245">MESPTSVRPFLRHTAFAFWSQRFAAVTIPGSLREGICTPAMHGYRQAVMTSFERSLMGSRGFSLIPPEGLSAVISANPRLLLPSKSVLAYAWKQNRLGIFKWDDEEKGWFWHTGDYPAGWEKKVKVINIPVPKKGATKPKSAKKSTDPSETSPDVQPKVSKSKSTASQPSSGAPPSSRTRGSKRKSVPPLVVTTTERRSKFKEDTSATQPISVDDPESEVEETAPSGIAEAETISPATPFVISTSDPFLALSQAAKDGSSLVVTPSSIPSSATRGPDMGLSSEGSEDILEDRDDEPVMKKVVSDSDEDEDIEHGVGSMETSHEPKIAADMSTAIPPAVPVVSATFTASAFTGPSLPIPSQFELGSSSSATTVPPNRV</sequence>
<feature type="compositionally biased region" description="Polar residues" evidence="1">
    <location>
        <begin position="362"/>
        <end position="377"/>
    </location>
</feature>
<comment type="caution">
    <text evidence="2">The sequence shown here is derived from an EMBL/GenBank/DDBJ whole genome shotgun (WGS) entry which is preliminary data.</text>
</comment>
<dbReference type="AlphaFoldDB" id="A0AAW2BGW1"/>
<reference evidence="2 3" key="1">
    <citation type="submission" date="2024-01" db="EMBL/GenBank/DDBJ databases">
        <title>A telomere-to-telomere, gap-free genome of sweet tea (Lithocarpus litseifolius).</title>
        <authorList>
            <person name="Zhou J."/>
        </authorList>
    </citation>
    <scope>NUCLEOTIDE SEQUENCE [LARGE SCALE GENOMIC DNA]</scope>
    <source>
        <strain evidence="2">Zhou-2022a</strain>
        <tissue evidence="2">Leaf</tissue>
    </source>
</reference>
<organism evidence="2 3">
    <name type="scientific">Lithocarpus litseifolius</name>
    <dbReference type="NCBI Taxonomy" id="425828"/>
    <lineage>
        <taxon>Eukaryota</taxon>
        <taxon>Viridiplantae</taxon>
        <taxon>Streptophyta</taxon>
        <taxon>Embryophyta</taxon>
        <taxon>Tracheophyta</taxon>
        <taxon>Spermatophyta</taxon>
        <taxon>Magnoliopsida</taxon>
        <taxon>eudicotyledons</taxon>
        <taxon>Gunneridae</taxon>
        <taxon>Pentapetalae</taxon>
        <taxon>rosids</taxon>
        <taxon>fabids</taxon>
        <taxon>Fagales</taxon>
        <taxon>Fagaceae</taxon>
        <taxon>Lithocarpus</taxon>
    </lineage>
</organism>
<gene>
    <name evidence="2" type="ORF">SO802_034764</name>
</gene>
<dbReference type="EMBL" id="JAZDWU010000012">
    <property type="protein sequence ID" value="KAK9985239.1"/>
    <property type="molecule type" value="Genomic_DNA"/>
</dbReference>
<feature type="region of interest" description="Disordered" evidence="1">
    <location>
        <begin position="354"/>
        <end position="377"/>
    </location>
</feature>
<evidence type="ECO:0000256" key="1">
    <source>
        <dbReference type="SAM" id="MobiDB-lite"/>
    </source>
</evidence>
<evidence type="ECO:0000313" key="3">
    <source>
        <dbReference type="Proteomes" id="UP001459277"/>
    </source>
</evidence>
<feature type="region of interest" description="Disordered" evidence="1">
    <location>
        <begin position="256"/>
        <end position="320"/>
    </location>
</feature>
<name>A0AAW2BGW1_9ROSI</name>
<protein>
    <submittedName>
        <fullName evidence="2">Uncharacterized protein</fullName>
    </submittedName>
</protein>
<dbReference type="Proteomes" id="UP001459277">
    <property type="component" value="Unassembled WGS sequence"/>
</dbReference>
<feature type="compositionally biased region" description="Acidic residues" evidence="1">
    <location>
        <begin position="284"/>
        <end position="294"/>
    </location>
</feature>
<evidence type="ECO:0000313" key="2">
    <source>
        <dbReference type="EMBL" id="KAK9985239.1"/>
    </source>
</evidence>
<keyword evidence="3" id="KW-1185">Reference proteome</keyword>
<accession>A0AAW2BGW1</accession>
<proteinExistence type="predicted"/>
<feature type="region of interest" description="Disordered" evidence="1">
    <location>
        <begin position="131"/>
        <end position="237"/>
    </location>
</feature>
<feature type="compositionally biased region" description="Polar residues" evidence="1">
    <location>
        <begin position="261"/>
        <end position="273"/>
    </location>
</feature>
<feature type="compositionally biased region" description="Basic and acidic residues" evidence="1">
    <location>
        <begin position="195"/>
        <end position="205"/>
    </location>
</feature>